<evidence type="ECO:0000256" key="1">
    <source>
        <dbReference type="ARBA" id="ARBA00005189"/>
    </source>
</evidence>
<dbReference type="EC" id="2.3.1.51" evidence="6"/>
<organism evidence="6 7">
    <name type="scientific">Nitratireductor thuwali</name>
    <dbReference type="NCBI Taxonomy" id="2267699"/>
    <lineage>
        <taxon>Bacteria</taxon>
        <taxon>Pseudomonadati</taxon>
        <taxon>Pseudomonadota</taxon>
        <taxon>Alphaproteobacteria</taxon>
        <taxon>Hyphomicrobiales</taxon>
        <taxon>Phyllobacteriaceae</taxon>
        <taxon>Nitratireductor</taxon>
    </lineage>
</organism>
<evidence type="ECO:0000256" key="2">
    <source>
        <dbReference type="ARBA" id="ARBA00022679"/>
    </source>
</evidence>
<dbReference type="PANTHER" id="PTHR10434">
    <property type="entry name" value="1-ACYL-SN-GLYCEROL-3-PHOSPHATE ACYLTRANSFERASE"/>
    <property type="match status" value="1"/>
</dbReference>
<dbReference type="SUPFAM" id="SSF69593">
    <property type="entry name" value="Glycerol-3-phosphate (1)-acyltransferase"/>
    <property type="match status" value="1"/>
</dbReference>
<reference evidence="6 7" key="1">
    <citation type="submission" date="2018-07" db="EMBL/GenBank/DDBJ databases">
        <title>Genome sequence of Nitratireductor thuwali#1536.</title>
        <authorList>
            <person name="Michoud G."/>
            <person name="Merlino G."/>
            <person name="Sefrji F.O."/>
            <person name="Daffonchio D."/>
        </authorList>
    </citation>
    <scope>NUCLEOTIDE SEQUENCE [LARGE SCALE GENOMIC DNA]</scope>
    <source>
        <strain evidence="7">Nit1536</strain>
    </source>
</reference>
<keyword evidence="7" id="KW-1185">Reference proteome</keyword>
<keyword evidence="4" id="KW-0812">Transmembrane</keyword>
<dbReference type="CDD" id="cd07989">
    <property type="entry name" value="LPLAT_AGPAT-like"/>
    <property type="match status" value="1"/>
</dbReference>
<dbReference type="Proteomes" id="UP001342418">
    <property type="component" value="Chromosome"/>
</dbReference>
<accession>A0ABY5MK92</accession>
<evidence type="ECO:0000313" key="7">
    <source>
        <dbReference type="Proteomes" id="UP001342418"/>
    </source>
</evidence>
<gene>
    <name evidence="6" type="primary">plsC</name>
    <name evidence="6" type="ORF">NTH_01647</name>
</gene>
<feature type="transmembrane region" description="Helical" evidence="4">
    <location>
        <begin position="20"/>
        <end position="44"/>
    </location>
</feature>
<dbReference type="EMBL" id="CP030941">
    <property type="protein sequence ID" value="UUP17187.1"/>
    <property type="molecule type" value="Genomic_DNA"/>
</dbReference>
<protein>
    <submittedName>
        <fullName evidence="6">1-acyl-sn-glycerol-3-phosphate acyltransferase</fullName>
        <ecNumber evidence="6">2.3.1.51</ecNumber>
    </submittedName>
</protein>
<evidence type="ECO:0000259" key="5">
    <source>
        <dbReference type="SMART" id="SM00563"/>
    </source>
</evidence>
<keyword evidence="2 6" id="KW-0808">Transferase</keyword>
<dbReference type="SMART" id="SM00563">
    <property type="entry name" value="PlsC"/>
    <property type="match status" value="1"/>
</dbReference>
<sequence length="281" mass="31967">MAFGLHRKRGSLSMLILRSIVFNVAFYLNLIVQMIVFTPVYFLLPRKKAWFVPKFWASSSLWLHKVLAGTRAEITGLENLPDGPCIIAPKHQSFWDTIAFLPSIPDALYILKRELTWIPLFGWYVLKMKMIPIDRGSRSKALRKAIKVAHERMKENRQLIIYPEGTRRAPGAEPSYKYGIVELYAQLGVPVVPVAHVAGLYWPRRRFLRYPGVIKARFLPAIEPGLSREEFQERLVRETEAACDAMLVEAARSPGAPPLPETALRRLREIEAGIPARAQPG</sequence>
<evidence type="ECO:0000256" key="3">
    <source>
        <dbReference type="ARBA" id="ARBA00023315"/>
    </source>
</evidence>
<name>A0ABY5MK92_9HYPH</name>
<keyword evidence="4" id="KW-0472">Membrane</keyword>
<evidence type="ECO:0000256" key="4">
    <source>
        <dbReference type="SAM" id="Phobius"/>
    </source>
</evidence>
<feature type="domain" description="Phospholipid/glycerol acyltransferase" evidence="5">
    <location>
        <begin position="85"/>
        <end position="199"/>
    </location>
</feature>
<keyword evidence="4" id="KW-1133">Transmembrane helix</keyword>
<comment type="pathway">
    <text evidence="1">Lipid metabolism.</text>
</comment>
<keyword evidence="3 6" id="KW-0012">Acyltransferase</keyword>
<dbReference type="GO" id="GO:0003841">
    <property type="term" value="F:1-acylglycerol-3-phosphate O-acyltransferase activity"/>
    <property type="evidence" value="ECO:0007669"/>
    <property type="project" value="UniProtKB-EC"/>
</dbReference>
<dbReference type="Pfam" id="PF01553">
    <property type="entry name" value="Acyltransferase"/>
    <property type="match status" value="1"/>
</dbReference>
<proteinExistence type="predicted"/>
<dbReference type="PANTHER" id="PTHR10434:SF40">
    <property type="entry name" value="1-ACYL-SN-GLYCEROL-3-PHOSPHATE ACYLTRANSFERASE"/>
    <property type="match status" value="1"/>
</dbReference>
<dbReference type="InterPro" id="IPR002123">
    <property type="entry name" value="Plipid/glycerol_acylTrfase"/>
</dbReference>
<evidence type="ECO:0000313" key="6">
    <source>
        <dbReference type="EMBL" id="UUP17187.1"/>
    </source>
</evidence>